<dbReference type="EMBL" id="CH473958">
    <property type="protein sequence ID" value="EDM09468.1"/>
    <property type="molecule type" value="Genomic_DNA"/>
</dbReference>
<dbReference type="AlphaFoldDB" id="A6ID30"/>
<protein>
    <submittedName>
        <fullName evidence="1">RCG46245, isoform CRA_b</fullName>
    </submittedName>
</protein>
<proteinExistence type="predicted"/>
<evidence type="ECO:0000313" key="1">
    <source>
        <dbReference type="EMBL" id="EDM09467.1"/>
    </source>
</evidence>
<name>A6ID30_RAT</name>
<gene>
    <name evidence="1" type="ORF">rCG_46245</name>
</gene>
<reference evidence="1" key="1">
    <citation type="journal article" date="2005" name="Genome Res.">
        <title>Gene and alternative splicing annotation with AIR.</title>
        <authorList>
            <person name="Florea L."/>
            <person name="Di Francesco V."/>
            <person name="Miller J."/>
            <person name="Turner R."/>
            <person name="Yao A."/>
            <person name="Harris M."/>
            <person name="Walenz B."/>
            <person name="Mobarry C."/>
            <person name="Merkulov G.V."/>
            <person name="Charlab R."/>
            <person name="Dew I."/>
            <person name="Deng Z."/>
            <person name="Istrail S."/>
            <person name="Li P."/>
            <person name="Sutton G."/>
        </authorList>
    </citation>
    <scope>NUCLEOTIDE SEQUENCE</scope>
    <source>
        <strain evidence="1">BN</strain>
    </source>
</reference>
<feature type="non-terminal residue" evidence="1">
    <location>
        <position position="43"/>
    </location>
</feature>
<organism evidence="1 2">
    <name type="scientific">Rattus norvegicus</name>
    <name type="common">Rat</name>
    <dbReference type="NCBI Taxonomy" id="10116"/>
    <lineage>
        <taxon>Eukaryota</taxon>
        <taxon>Metazoa</taxon>
        <taxon>Chordata</taxon>
        <taxon>Craniata</taxon>
        <taxon>Vertebrata</taxon>
        <taxon>Euteleostomi</taxon>
        <taxon>Mammalia</taxon>
        <taxon>Eutheria</taxon>
        <taxon>Euarchontoglires</taxon>
        <taxon>Glires</taxon>
        <taxon>Rodentia</taxon>
        <taxon>Myomorpha</taxon>
        <taxon>Muroidea</taxon>
        <taxon>Muridae</taxon>
        <taxon>Murinae</taxon>
        <taxon>Rattus</taxon>
    </lineage>
</organism>
<reference evidence="1 2" key="2">
    <citation type="submission" date="2005-09" db="EMBL/GenBank/DDBJ databases">
        <authorList>
            <person name="Mural R.J."/>
            <person name="Li P.W."/>
            <person name="Adams M.D."/>
            <person name="Amanatides P.G."/>
            <person name="Baden-Tillson H."/>
            <person name="Barnstead M."/>
            <person name="Chin S.H."/>
            <person name="Dew I."/>
            <person name="Evans C.A."/>
            <person name="Ferriera S."/>
            <person name="Flanigan M."/>
            <person name="Fosler C."/>
            <person name="Glodek A."/>
            <person name="Gu Z."/>
            <person name="Holt R.A."/>
            <person name="Jennings D."/>
            <person name="Kraft C.L."/>
            <person name="Lu F."/>
            <person name="Nguyen T."/>
            <person name="Nusskern D.R."/>
            <person name="Pfannkoch C.M."/>
            <person name="Sitter C."/>
            <person name="Sutton G.G."/>
            <person name="Venter J.C."/>
            <person name="Wang Z."/>
            <person name="Woodage T."/>
            <person name="Zheng X.H."/>
            <person name="Zhong F."/>
        </authorList>
    </citation>
    <scope>NUCLEOTIDE SEQUENCE [LARGE SCALE GENOMIC DNA]</scope>
    <source>
        <strain evidence="1">BN</strain>
        <strain evidence="2">BN, Sprague-Dawley</strain>
    </source>
</reference>
<sequence length="43" mass="4586">MPLEDEGSYSGYQSTVGGTVGKDFLPSCEAASSLHSFFRSIKV</sequence>
<dbReference type="EMBL" id="CH473958">
    <property type="protein sequence ID" value="EDM09467.1"/>
    <property type="molecule type" value="Genomic_DNA"/>
</dbReference>
<accession>A6ID30</accession>
<evidence type="ECO:0000313" key="2">
    <source>
        <dbReference type="Proteomes" id="UP000234681"/>
    </source>
</evidence>
<dbReference type="Proteomes" id="UP000234681">
    <property type="component" value="Chromosome 13"/>
</dbReference>